<sequence>MFVVISFNGVLSHLKHRSPASYIAVEYPETQTLIIEFYMEIAEAFATHPGTDQPTPRLCKSMNRHRNSRERFGDLNPGWCLINVTRRHGGIRF</sequence>
<evidence type="ECO:0000313" key="2">
    <source>
        <dbReference type="Proteomes" id="UP000309997"/>
    </source>
</evidence>
<keyword evidence="2" id="KW-1185">Reference proteome</keyword>
<evidence type="ECO:0000313" key="1">
    <source>
        <dbReference type="EMBL" id="KAL3580935.1"/>
    </source>
</evidence>
<gene>
    <name evidence="1" type="ORF">D5086_018770</name>
</gene>
<dbReference type="EMBL" id="RCHU02000009">
    <property type="protein sequence ID" value="KAL3580935.1"/>
    <property type="molecule type" value="Genomic_DNA"/>
</dbReference>
<organism evidence="1 2">
    <name type="scientific">Populus alba</name>
    <name type="common">White poplar</name>
    <dbReference type="NCBI Taxonomy" id="43335"/>
    <lineage>
        <taxon>Eukaryota</taxon>
        <taxon>Viridiplantae</taxon>
        <taxon>Streptophyta</taxon>
        <taxon>Embryophyta</taxon>
        <taxon>Tracheophyta</taxon>
        <taxon>Spermatophyta</taxon>
        <taxon>Magnoliopsida</taxon>
        <taxon>eudicotyledons</taxon>
        <taxon>Gunneridae</taxon>
        <taxon>Pentapetalae</taxon>
        <taxon>rosids</taxon>
        <taxon>fabids</taxon>
        <taxon>Malpighiales</taxon>
        <taxon>Salicaceae</taxon>
        <taxon>Saliceae</taxon>
        <taxon>Populus</taxon>
    </lineage>
</organism>
<reference evidence="1 2" key="1">
    <citation type="journal article" date="2024" name="Plant Biotechnol. J.">
        <title>Genome and CRISPR/Cas9 system of a widespread forest tree (Populus alba) in the world.</title>
        <authorList>
            <person name="Liu Y.J."/>
            <person name="Jiang P.F."/>
            <person name="Han X.M."/>
            <person name="Li X.Y."/>
            <person name="Wang H.M."/>
            <person name="Wang Y.J."/>
            <person name="Wang X.X."/>
            <person name="Zeng Q.Y."/>
        </authorList>
    </citation>
    <scope>NUCLEOTIDE SEQUENCE [LARGE SCALE GENOMIC DNA]</scope>
    <source>
        <strain evidence="2">cv. PAL-ZL1</strain>
    </source>
</reference>
<name>A0ACC4BRD5_POPAL</name>
<protein>
    <submittedName>
        <fullName evidence="1">Uncharacterized protein</fullName>
    </submittedName>
</protein>
<dbReference type="Proteomes" id="UP000309997">
    <property type="component" value="Unassembled WGS sequence"/>
</dbReference>
<proteinExistence type="predicted"/>
<accession>A0ACC4BRD5</accession>
<comment type="caution">
    <text evidence="1">The sequence shown here is derived from an EMBL/GenBank/DDBJ whole genome shotgun (WGS) entry which is preliminary data.</text>
</comment>